<feature type="domain" description="Glycosyltransferase 2-like" evidence="1">
    <location>
        <begin position="8"/>
        <end position="117"/>
    </location>
</feature>
<dbReference type="PANTHER" id="PTHR43685">
    <property type="entry name" value="GLYCOSYLTRANSFERASE"/>
    <property type="match status" value="1"/>
</dbReference>
<evidence type="ECO:0000313" key="2">
    <source>
        <dbReference type="EMBL" id="ALV26683.1"/>
    </source>
</evidence>
<accession>A0A0U3N637</accession>
<dbReference type="PANTHER" id="PTHR43685:SF2">
    <property type="entry name" value="GLYCOSYLTRANSFERASE 2-LIKE DOMAIN-CONTAINING PROTEIN"/>
    <property type="match status" value="1"/>
</dbReference>
<sequence>MGGREIDAVIPVFNGEAYIAKALQSVQSQTLPVSRIIVADDGSTDGTVRAVEDLMRTDDRITCLKLPHAGVSAARNAGIAASSAPFIAFLDADDIWLPEKLERQMEAFERGGPETGFVHSSYFFIDAQDGRLSDRNVVPPKQRGDIFMPLLLEGYVLSGSASSVVVRRDVLDRAGHFDERLFHGEDWDLWIRLARISKVDFTPEAVVGIRVHDRSAQRRPAPERAIRFFRQHMLVYSKWEELTGGDRRFRESLRQRAVDAVLPVLRTPAEAAGFYRSLAADESALTRSIFRNALHFWLEVGSAVLGILWRRMKRKAGLNER</sequence>
<dbReference type="Gene3D" id="3.90.550.10">
    <property type="entry name" value="Spore Coat Polysaccharide Biosynthesis Protein SpsA, Chain A"/>
    <property type="match status" value="1"/>
</dbReference>
<reference evidence="2 3" key="1">
    <citation type="submission" date="2015-10" db="EMBL/GenBank/DDBJ databases">
        <title>The world's first case of liver abscess caused by Pannonibacter phragmitetus.</title>
        <authorList>
            <person name="Ming D."/>
            <person name="Wang M."/>
            <person name="Zhou Y."/>
            <person name="Jiang T."/>
            <person name="Hu S."/>
        </authorList>
    </citation>
    <scope>NUCLEOTIDE SEQUENCE [LARGE SCALE GENOMIC DNA]</scope>
    <source>
        <strain evidence="2 3">31801</strain>
    </source>
</reference>
<proteinExistence type="predicted"/>
<name>A0A0U3N637_9HYPH</name>
<dbReference type="InterPro" id="IPR001173">
    <property type="entry name" value="Glyco_trans_2-like"/>
</dbReference>
<keyword evidence="3" id="KW-1185">Reference proteome</keyword>
<dbReference type="EMBL" id="CP013068">
    <property type="protein sequence ID" value="ALV26683.1"/>
    <property type="molecule type" value="Genomic_DNA"/>
</dbReference>
<dbReference type="SUPFAM" id="SSF53448">
    <property type="entry name" value="Nucleotide-diphospho-sugar transferases"/>
    <property type="match status" value="1"/>
</dbReference>
<protein>
    <recommendedName>
        <fullName evidence="1">Glycosyltransferase 2-like domain-containing protein</fullName>
    </recommendedName>
</protein>
<organism evidence="2 3">
    <name type="scientific">Pannonibacter phragmitetus</name>
    <dbReference type="NCBI Taxonomy" id="121719"/>
    <lineage>
        <taxon>Bacteria</taxon>
        <taxon>Pseudomonadati</taxon>
        <taxon>Pseudomonadota</taxon>
        <taxon>Alphaproteobacteria</taxon>
        <taxon>Hyphomicrobiales</taxon>
        <taxon>Stappiaceae</taxon>
        <taxon>Pannonibacter</taxon>
    </lineage>
</organism>
<dbReference type="InterPro" id="IPR029044">
    <property type="entry name" value="Nucleotide-diphossugar_trans"/>
</dbReference>
<dbReference type="RefSeq" id="WP_058898349.1">
    <property type="nucleotide sequence ID" value="NZ_CP013068.1"/>
</dbReference>
<gene>
    <name evidence="2" type="ORF">APZ00_05985</name>
</gene>
<dbReference type="Pfam" id="PF00535">
    <property type="entry name" value="Glycos_transf_2"/>
    <property type="match status" value="1"/>
</dbReference>
<evidence type="ECO:0000313" key="3">
    <source>
        <dbReference type="Proteomes" id="UP000064921"/>
    </source>
</evidence>
<dbReference type="InterPro" id="IPR050834">
    <property type="entry name" value="Glycosyltransf_2"/>
</dbReference>
<evidence type="ECO:0000259" key="1">
    <source>
        <dbReference type="Pfam" id="PF00535"/>
    </source>
</evidence>
<dbReference type="STRING" id="121719.APZ00_05985"/>
<dbReference type="Proteomes" id="UP000064921">
    <property type="component" value="Chromosome"/>
</dbReference>
<dbReference type="AlphaFoldDB" id="A0A0U3N637"/>
<dbReference type="KEGG" id="pphr:APZ00_05985"/>